<gene>
    <name evidence="2" type="ORF">KC01_LOCUS15009</name>
</gene>
<dbReference type="Proteomes" id="UP001497482">
    <property type="component" value="Chromosome 16"/>
</dbReference>
<feature type="region of interest" description="Disordered" evidence="1">
    <location>
        <begin position="282"/>
        <end position="304"/>
    </location>
</feature>
<dbReference type="EMBL" id="OZ035838">
    <property type="protein sequence ID" value="CAL1584717.1"/>
    <property type="molecule type" value="Genomic_DNA"/>
</dbReference>
<dbReference type="SUPFAM" id="SSF50630">
    <property type="entry name" value="Acid proteases"/>
    <property type="match status" value="1"/>
</dbReference>
<protein>
    <submittedName>
        <fullName evidence="2">Uncharacterized protein</fullName>
    </submittedName>
</protein>
<feature type="region of interest" description="Disordered" evidence="1">
    <location>
        <begin position="88"/>
        <end position="111"/>
    </location>
</feature>
<evidence type="ECO:0000256" key="1">
    <source>
        <dbReference type="SAM" id="MobiDB-lite"/>
    </source>
</evidence>
<dbReference type="InterPro" id="IPR021109">
    <property type="entry name" value="Peptidase_aspartic_dom_sf"/>
</dbReference>
<reference evidence="2 3" key="1">
    <citation type="submission" date="2024-04" db="EMBL/GenBank/DDBJ databases">
        <authorList>
            <person name="Waldvogel A.-M."/>
            <person name="Schoenle A."/>
        </authorList>
    </citation>
    <scope>NUCLEOTIDE SEQUENCE [LARGE SCALE GENOMIC DNA]</scope>
</reference>
<sequence>MNTRQGGRKTPDEPDDCPGSTMADLQGAQASGPQDKMEEIAGMMKSLMSSQYTRDKMVEKERTRQEQRWNAMQDQVQELQQQLMRMQTECSAHPEPTSRPATAQTEQRRGRTTPVLVNGHCAEALLDSGCFQTVVRSSLVPLERQSPEKARLICIHGDEHNYPTGEVYLTEPSQQFLVRAVKDEEITEKFFPVPPKEPAAIDLSHLSPPQQDEIKPFLNPGLFQETPGFTSLVQHQIHLKQEAPKRQRSYRIPERCFWGGTRSSPPPGEGWGTKACCLPESAAAGPGDSLLGSGEGMFGDEVGD</sequence>
<organism evidence="2 3">
    <name type="scientific">Knipowitschia caucasica</name>
    <name type="common">Caucasian dwarf goby</name>
    <name type="synonym">Pomatoschistus caucasicus</name>
    <dbReference type="NCBI Taxonomy" id="637954"/>
    <lineage>
        <taxon>Eukaryota</taxon>
        <taxon>Metazoa</taxon>
        <taxon>Chordata</taxon>
        <taxon>Craniata</taxon>
        <taxon>Vertebrata</taxon>
        <taxon>Euteleostomi</taxon>
        <taxon>Actinopterygii</taxon>
        <taxon>Neopterygii</taxon>
        <taxon>Teleostei</taxon>
        <taxon>Neoteleostei</taxon>
        <taxon>Acanthomorphata</taxon>
        <taxon>Gobiaria</taxon>
        <taxon>Gobiiformes</taxon>
        <taxon>Gobioidei</taxon>
        <taxon>Gobiidae</taxon>
        <taxon>Gobiinae</taxon>
        <taxon>Knipowitschia</taxon>
    </lineage>
</organism>
<evidence type="ECO:0000313" key="3">
    <source>
        <dbReference type="Proteomes" id="UP001497482"/>
    </source>
</evidence>
<name>A0AAV2K454_KNICA</name>
<dbReference type="AlphaFoldDB" id="A0AAV2K454"/>
<proteinExistence type="predicted"/>
<accession>A0AAV2K454</accession>
<keyword evidence="3" id="KW-1185">Reference proteome</keyword>
<evidence type="ECO:0000313" key="2">
    <source>
        <dbReference type="EMBL" id="CAL1584717.1"/>
    </source>
</evidence>
<feature type="region of interest" description="Disordered" evidence="1">
    <location>
        <begin position="1"/>
        <end position="35"/>
    </location>
</feature>